<protein>
    <recommendedName>
        <fullName evidence="2">SAV-6107-like HEPN domain-containing protein</fullName>
    </recommendedName>
</protein>
<accession>H8G8M0</accession>
<sequence length="202" mass="21196">MTVGFVPRRDGTWPVPGRCAATGGTSSARDAAPRTTAAGVPPIPAARTARSSESFEPRRPTPPEAASLLTQAGHGLAEVGRESTAVGRFVAAYASALRAGAAILAAKGRPHRRAAKPQSTWTLLAEAAPEVRQWAEYFAAHSATHAAAQAGIARRVSAESAEELRRRTADFVALAARVVHGHDAVPRPSWCGARTRVRRGGR</sequence>
<proteinExistence type="predicted"/>
<gene>
    <name evidence="3" type="ORF">SacazDRAFT_01500</name>
</gene>
<feature type="region of interest" description="Disordered" evidence="1">
    <location>
        <begin position="1"/>
        <end position="64"/>
    </location>
</feature>
<dbReference type="Pfam" id="PF18726">
    <property type="entry name" value="HEPN_SAV_6107"/>
    <property type="match status" value="1"/>
</dbReference>
<dbReference type="AlphaFoldDB" id="H8G8M0"/>
<name>H8G8M0_9PSEU</name>
<dbReference type="Proteomes" id="UP000004705">
    <property type="component" value="Chromosome"/>
</dbReference>
<dbReference type="HOGENOM" id="CLU_096112_2_0_11"/>
<evidence type="ECO:0000259" key="2">
    <source>
        <dbReference type="Pfam" id="PF18726"/>
    </source>
</evidence>
<reference evidence="3 4" key="1">
    <citation type="journal article" date="2012" name="Stand. Genomic Sci.">
        <title>Genome sequence of the soil bacterium Saccharomonospora azurea type strain (NA-128(T)).</title>
        <authorList>
            <person name="Klenk H.P."/>
            <person name="Held B."/>
            <person name="Lucas S."/>
            <person name="Lapidus A."/>
            <person name="Copeland A."/>
            <person name="Hammon N."/>
            <person name="Pitluck S."/>
            <person name="Goodwin L.A."/>
            <person name="Han C."/>
            <person name="Tapia R."/>
            <person name="Brambilla E.M."/>
            <person name="Potter G."/>
            <person name="Land M."/>
            <person name="Ivanova N."/>
            <person name="Rohde M."/>
            <person name="Goker M."/>
            <person name="Detter J.C."/>
            <person name="Kyrpides N.C."/>
            <person name="Woyke T."/>
        </authorList>
    </citation>
    <scope>NUCLEOTIDE SEQUENCE [LARGE SCALE GENOMIC DNA]</scope>
    <source>
        <strain evidence="3 4">NA-128</strain>
    </source>
</reference>
<keyword evidence="4" id="KW-1185">Reference proteome</keyword>
<dbReference type="OrthoDB" id="4570063at2"/>
<evidence type="ECO:0000313" key="3">
    <source>
        <dbReference type="EMBL" id="EHY88429.1"/>
    </source>
</evidence>
<evidence type="ECO:0000256" key="1">
    <source>
        <dbReference type="SAM" id="MobiDB-lite"/>
    </source>
</evidence>
<dbReference type="RefSeq" id="WP_005440149.1">
    <property type="nucleotide sequence ID" value="NZ_CM001466.1"/>
</dbReference>
<feature type="domain" description="SAV-6107-like HEPN" evidence="2">
    <location>
        <begin position="83"/>
        <end position="174"/>
    </location>
</feature>
<dbReference type="InterPro" id="IPR040891">
    <property type="entry name" value="HEPN_SAV_6107"/>
</dbReference>
<evidence type="ECO:0000313" key="4">
    <source>
        <dbReference type="Proteomes" id="UP000004705"/>
    </source>
</evidence>
<dbReference type="EMBL" id="CM001466">
    <property type="protein sequence ID" value="EHY88429.1"/>
    <property type="molecule type" value="Genomic_DNA"/>
</dbReference>
<organism evidence="3 4">
    <name type="scientific">Saccharomonospora azurea NA-128</name>
    <dbReference type="NCBI Taxonomy" id="882081"/>
    <lineage>
        <taxon>Bacteria</taxon>
        <taxon>Bacillati</taxon>
        <taxon>Actinomycetota</taxon>
        <taxon>Actinomycetes</taxon>
        <taxon>Pseudonocardiales</taxon>
        <taxon>Pseudonocardiaceae</taxon>
        <taxon>Saccharomonospora</taxon>
    </lineage>
</organism>